<dbReference type="Gene3D" id="3.40.462.20">
    <property type="match status" value="1"/>
</dbReference>
<evidence type="ECO:0000313" key="8">
    <source>
        <dbReference type="EMBL" id="KAF2855378.1"/>
    </source>
</evidence>
<proteinExistence type="inferred from homology"/>
<dbReference type="InterPro" id="IPR006094">
    <property type="entry name" value="Oxid_FAD_bind_N"/>
</dbReference>
<organism evidence="8 9">
    <name type="scientific">Plenodomus tracheiphilus IPT5</name>
    <dbReference type="NCBI Taxonomy" id="1408161"/>
    <lineage>
        <taxon>Eukaryota</taxon>
        <taxon>Fungi</taxon>
        <taxon>Dikarya</taxon>
        <taxon>Ascomycota</taxon>
        <taxon>Pezizomycotina</taxon>
        <taxon>Dothideomycetes</taxon>
        <taxon>Pleosporomycetidae</taxon>
        <taxon>Pleosporales</taxon>
        <taxon>Pleosporineae</taxon>
        <taxon>Leptosphaeriaceae</taxon>
        <taxon>Plenodomus</taxon>
    </lineage>
</organism>
<protein>
    <submittedName>
        <fullName evidence="8">FAD-binding domain-containing protein</fullName>
    </submittedName>
</protein>
<dbReference type="SUPFAM" id="SSF56176">
    <property type="entry name" value="FAD-binding/transporter-associated domain-like"/>
    <property type="match status" value="1"/>
</dbReference>
<dbReference type="InterPro" id="IPR006093">
    <property type="entry name" value="Oxy_OxRdtase_FAD_BS"/>
</dbReference>
<keyword evidence="5" id="KW-0560">Oxidoreductase</keyword>
<dbReference type="GO" id="GO:0016491">
    <property type="term" value="F:oxidoreductase activity"/>
    <property type="evidence" value="ECO:0007669"/>
    <property type="project" value="UniProtKB-KW"/>
</dbReference>
<accession>A0A6A7BMK2</accession>
<dbReference type="Gene3D" id="3.30.465.10">
    <property type="match status" value="1"/>
</dbReference>
<gene>
    <name evidence="8" type="ORF">T440DRAFT_550796</name>
</gene>
<dbReference type="InterPro" id="IPR016166">
    <property type="entry name" value="FAD-bd_PCMH"/>
</dbReference>
<name>A0A6A7BMK2_9PLEO</name>
<keyword evidence="9" id="KW-1185">Reference proteome</keyword>
<dbReference type="PROSITE" id="PS51387">
    <property type="entry name" value="FAD_PCMH"/>
    <property type="match status" value="1"/>
</dbReference>
<dbReference type="OrthoDB" id="415825at2759"/>
<evidence type="ECO:0000256" key="2">
    <source>
        <dbReference type="ARBA" id="ARBA00005466"/>
    </source>
</evidence>
<feature type="domain" description="FAD-binding PCMH-type" evidence="7">
    <location>
        <begin position="48"/>
        <end position="221"/>
    </location>
</feature>
<dbReference type="PROSITE" id="PS00862">
    <property type="entry name" value="OX2_COVAL_FAD"/>
    <property type="match status" value="1"/>
</dbReference>
<evidence type="ECO:0000259" key="7">
    <source>
        <dbReference type="PROSITE" id="PS51387"/>
    </source>
</evidence>
<dbReference type="PANTHER" id="PTHR42973:SF39">
    <property type="entry name" value="FAD-BINDING PCMH-TYPE DOMAIN-CONTAINING PROTEIN"/>
    <property type="match status" value="1"/>
</dbReference>
<dbReference type="Pfam" id="PF01565">
    <property type="entry name" value="FAD_binding_4"/>
    <property type="match status" value="1"/>
</dbReference>
<evidence type="ECO:0000256" key="5">
    <source>
        <dbReference type="ARBA" id="ARBA00023002"/>
    </source>
</evidence>
<dbReference type="EMBL" id="MU006290">
    <property type="protein sequence ID" value="KAF2855378.1"/>
    <property type="molecule type" value="Genomic_DNA"/>
</dbReference>
<dbReference type="InterPro" id="IPR050416">
    <property type="entry name" value="FAD-linked_Oxidoreductase"/>
</dbReference>
<dbReference type="GO" id="GO:0071949">
    <property type="term" value="F:FAD binding"/>
    <property type="evidence" value="ECO:0007669"/>
    <property type="project" value="InterPro"/>
</dbReference>
<keyword evidence="3" id="KW-0285">Flavoprotein</keyword>
<dbReference type="AlphaFoldDB" id="A0A6A7BMK2"/>
<comment type="cofactor">
    <cofactor evidence="1">
        <name>FAD</name>
        <dbReference type="ChEBI" id="CHEBI:57692"/>
    </cofactor>
</comment>
<reference evidence="8" key="1">
    <citation type="submission" date="2020-01" db="EMBL/GenBank/DDBJ databases">
        <authorList>
            <consortium name="DOE Joint Genome Institute"/>
            <person name="Haridas S."/>
            <person name="Albert R."/>
            <person name="Binder M."/>
            <person name="Bloem J."/>
            <person name="Labutti K."/>
            <person name="Salamov A."/>
            <person name="Andreopoulos B."/>
            <person name="Baker S.E."/>
            <person name="Barry K."/>
            <person name="Bills G."/>
            <person name="Bluhm B.H."/>
            <person name="Cannon C."/>
            <person name="Castanera R."/>
            <person name="Culley D.E."/>
            <person name="Daum C."/>
            <person name="Ezra D."/>
            <person name="Gonzalez J.B."/>
            <person name="Henrissat B."/>
            <person name="Kuo A."/>
            <person name="Liang C."/>
            <person name="Lipzen A."/>
            <person name="Lutzoni F."/>
            <person name="Magnuson J."/>
            <person name="Mondo S."/>
            <person name="Nolan M."/>
            <person name="Ohm R."/>
            <person name="Pangilinan J."/>
            <person name="Park H.-J."/>
            <person name="Ramirez L."/>
            <person name="Alfaro M."/>
            <person name="Sun H."/>
            <person name="Tritt A."/>
            <person name="Yoshinaga Y."/>
            <person name="Zwiers L.-H."/>
            <person name="Turgeon B.G."/>
            <person name="Goodwin S.B."/>
            <person name="Spatafora J.W."/>
            <person name="Crous P.W."/>
            <person name="Grigoriev I.V."/>
        </authorList>
    </citation>
    <scope>NUCLEOTIDE SEQUENCE</scope>
    <source>
        <strain evidence="8">IPT5</strain>
    </source>
</reference>
<feature type="compositionally biased region" description="Polar residues" evidence="6">
    <location>
        <begin position="12"/>
        <end position="32"/>
    </location>
</feature>
<evidence type="ECO:0000256" key="4">
    <source>
        <dbReference type="ARBA" id="ARBA00022827"/>
    </source>
</evidence>
<dbReference type="PANTHER" id="PTHR42973">
    <property type="entry name" value="BINDING OXIDOREDUCTASE, PUTATIVE (AFU_ORTHOLOGUE AFUA_1G17690)-RELATED"/>
    <property type="match status" value="1"/>
</dbReference>
<evidence type="ECO:0000313" key="9">
    <source>
        <dbReference type="Proteomes" id="UP000799423"/>
    </source>
</evidence>
<sequence>MQSYPAQRESDQSSTSLNSVSITLQTRTQGQSPDYETLRARYFNGRLPAHKPVEIATPTCTDDVKNLIIRAKARDLEIGVRSGGHLFPACSLIENGMLIDTCNLNRSIEYNTTTKCAALGPATTVREAADQMTALGRFFPFGHHPSVGLGGFLLAGGQGWFLRGWGCTADTWVERIEVVMPAGEVIIARREQNYDVFWAARGSGQGFFGVVTRIWVRTMPAKSLFERCILLDASENYHQQLEWALEICDHIPKFGTDIAIVTCWSDALEPGEHIETRTSKLNMMIAVTMYADSKEEAATMVAPLDNIPEGISNDLIESVPTKATTWQELFDLQDAVFPPHDRWQCDSILTDNDVSYKELADLSGTAMCKLPTRWSVGTICVADYFPDEADKALSLPQKHYVSTMTRWKNASDDELMRKWMYDAYEGLEKLSVGQYVADFDVNQRVRRVMTDSALKKWLLIRAKWDPDEMFVGYKGFKSILDQPS</sequence>
<evidence type="ECO:0000256" key="6">
    <source>
        <dbReference type="SAM" id="MobiDB-lite"/>
    </source>
</evidence>
<keyword evidence="4" id="KW-0274">FAD</keyword>
<evidence type="ECO:0000256" key="1">
    <source>
        <dbReference type="ARBA" id="ARBA00001974"/>
    </source>
</evidence>
<dbReference type="InterPro" id="IPR036318">
    <property type="entry name" value="FAD-bd_PCMH-like_sf"/>
</dbReference>
<evidence type="ECO:0000256" key="3">
    <source>
        <dbReference type="ARBA" id="ARBA00022630"/>
    </source>
</evidence>
<feature type="region of interest" description="Disordered" evidence="6">
    <location>
        <begin position="1"/>
        <end position="32"/>
    </location>
</feature>
<comment type="similarity">
    <text evidence="2">Belongs to the oxygen-dependent FAD-linked oxidoreductase family.</text>
</comment>
<dbReference type="InterPro" id="IPR016169">
    <property type="entry name" value="FAD-bd_PCMH_sub2"/>
</dbReference>
<dbReference type="Proteomes" id="UP000799423">
    <property type="component" value="Unassembled WGS sequence"/>
</dbReference>